<organism evidence="1 2">
    <name type="scientific">Cereibacter sphaeroides</name>
    <name type="common">Rhodobacter sphaeroides</name>
    <dbReference type="NCBI Taxonomy" id="1063"/>
    <lineage>
        <taxon>Bacteria</taxon>
        <taxon>Pseudomonadati</taxon>
        <taxon>Pseudomonadota</taxon>
        <taxon>Alphaproteobacteria</taxon>
        <taxon>Rhodobacterales</taxon>
        <taxon>Paracoccaceae</taxon>
        <taxon>Cereibacter</taxon>
    </lineage>
</organism>
<name>A0A2W5TGT5_CERSP</name>
<sequence length="332" mass="36964">MSYLQSLRRNLVLARGRLFYEARDRRLAEKAARLRREWMDTTARRLPALAAAAAEPELELHTMCGEGQAAMGFWSIWSTLRFFPGARLVVHSDGTLSPATIADWQRMAPGTRFVSKEESLAAMDKRFADFPLIRAWSRDYHFGLKIGGTYGTAAAPMILEIDTDTLTLGDPTALRAFLQDPAARLAWNQDLKPSYAYPSALLREIVPGPPLPARLNGGYMILRNPGDADWRVAEEALDRLGRDPRTDPLRYWMHQTLWALIAAHMGAGARPLPHDYDVYDGPTRPGSVMRHYVGSPGVRPRFFTEGVDMLIRDAAGRGQLPAGFMPGGSSSR</sequence>
<dbReference type="EMBL" id="QFQS01000012">
    <property type="protein sequence ID" value="PZQ94877.1"/>
    <property type="molecule type" value="Genomic_DNA"/>
</dbReference>
<evidence type="ECO:0000313" key="2">
    <source>
        <dbReference type="Proteomes" id="UP000248975"/>
    </source>
</evidence>
<protein>
    <submittedName>
        <fullName evidence="1">Uncharacterized protein</fullName>
    </submittedName>
</protein>
<gene>
    <name evidence="1" type="ORF">DI533_21075</name>
</gene>
<comment type="caution">
    <text evidence="1">The sequence shown here is derived from an EMBL/GenBank/DDBJ whole genome shotgun (WGS) entry which is preliminary data.</text>
</comment>
<dbReference type="Proteomes" id="UP000248975">
    <property type="component" value="Unassembled WGS sequence"/>
</dbReference>
<evidence type="ECO:0000313" key="1">
    <source>
        <dbReference type="EMBL" id="PZQ94877.1"/>
    </source>
</evidence>
<dbReference type="AlphaFoldDB" id="A0A2W5TGT5"/>
<reference evidence="1 2" key="1">
    <citation type="submission" date="2017-08" db="EMBL/GenBank/DDBJ databases">
        <title>Infants hospitalized years apart are colonized by the same room-sourced microbial strains.</title>
        <authorList>
            <person name="Brooks B."/>
            <person name="Olm M.R."/>
            <person name="Firek B.A."/>
            <person name="Baker R."/>
            <person name="Thomas B.C."/>
            <person name="Morowitz M.J."/>
            <person name="Banfield J.F."/>
        </authorList>
    </citation>
    <scope>NUCLEOTIDE SEQUENCE [LARGE SCALE GENOMIC DNA]</scope>
    <source>
        <strain evidence="1">S2_003_000_R2_11</strain>
    </source>
</reference>
<proteinExistence type="predicted"/>
<accession>A0A2W5TGT5</accession>